<evidence type="ECO:0000256" key="2">
    <source>
        <dbReference type="ARBA" id="ARBA00010735"/>
    </source>
</evidence>
<dbReference type="PANTHER" id="PTHR34979">
    <property type="entry name" value="INNER MEMBRANE PROTEIN YGAZ"/>
    <property type="match status" value="1"/>
</dbReference>
<evidence type="ECO:0000313" key="10">
    <source>
        <dbReference type="Proteomes" id="UP000092649"/>
    </source>
</evidence>
<dbReference type="OrthoDB" id="9803444at2"/>
<keyword evidence="5 8" id="KW-0812">Transmembrane</keyword>
<evidence type="ECO:0000256" key="3">
    <source>
        <dbReference type="ARBA" id="ARBA00022448"/>
    </source>
</evidence>
<keyword evidence="3" id="KW-0813">Transport</keyword>
<name>A0A1A7NXV4_9PAST</name>
<protein>
    <submittedName>
        <fullName evidence="9">Branched-chain amino acid ABC transporter permease</fullName>
    </submittedName>
</protein>
<keyword evidence="7 8" id="KW-0472">Membrane</keyword>
<organism evidence="9 10">
    <name type="scientific">Gallibacterium salpingitidis</name>
    <dbReference type="NCBI Taxonomy" id="505341"/>
    <lineage>
        <taxon>Bacteria</taxon>
        <taxon>Pseudomonadati</taxon>
        <taxon>Pseudomonadota</taxon>
        <taxon>Gammaproteobacteria</taxon>
        <taxon>Pasteurellales</taxon>
        <taxon>Pasteurellaceae</taxon>
        <taxon>Gallibacterium</taxon>
    </lineage>
</organism>
<dbReference type="GO" id="GO:1903785">
    <property type="term" value="P:L-valine transmembrane transport"/>
    <property type="evidence" value="ECO:0007669"/>
    <property type="project" value="TreeGrafter"/>
</dbReference>
<keyword evidence="4" id="KW-1003">Cell membrane</keyword>
<gene>
    <name evidence="9" type="ORF">QS62_05095</name>
</gene>
<evidence type="ECO:0000256" key="4">
    <source>
        <dbReference type="ARBA" id="ARBA00022475"/>
    </source>
</evidence>
<evidence type="ECO:0000256" key="5">
    <source>
        <dbReference type="ARBA" id="ARBA00022692"/>
    </source>
</evidence>
<accession>A0A1A7NXV4</accession>
<comment type="similarity">
    <text evidence="2">Belongs to the AzlC family.</text>
</comment>
<evidence type="ECO:0000256" key="6">
    <source>
        <dbReference type="ARBA" id="ARBA00022989"/>
    </source>
</evidence>
<feature type="transmembrane region" description="Helical" evidence="8">
    <location>
        <begin position="96"/>
        <end position="114"/>
    </location>
</feature>
<proteinExistence type="inferred from homology"/>
<dbReference type="PATRIC" id="fig|505341.3.peg.1025"/>
<dbReference type="PANTHER" id="PTHR34979:SF1">
    <property type="entry name" value="INNER MEMBRANE PROTEIN YGAZ"/>
    <property type="match status" value="1"/>
</dbReference>
<feature type="transmembrane region" description="Helical" evidence="8">
    <location>
        <begin position="202"/>
        <end position="219"/>
    </location>
</feature>
<dbReference type="AlphaFoldDB" id="A0A1A7NXV4"/>
<evidence type="ECO:0000256" key="1">
    <source>
        <dbReference type="ARBA" id="ARBA00004651"/>
    </source>
</evidence>
<dbReference type="InterPro" id="IPR011606">
    <property type="entry name" value="Brnchd-chn_aa_trnsp_permease"/>
</dbReference>
<comment type="caution">
    <text evidence="9">The sequence shown here is derived from an EMBL/GenBank/DDBJ whole genome shotgun (WGS) entry which is preliminary data.</text>
</comment>
<comment type="subcellular location">
    <subcellularLocation>
        <location evidence="1">Cell membrane</location>
        <topology evidence="1">Multi-pass membrane protein</topology>
    </subcellularLocation>
</comment>
<dbReference type="Pfam" id="PF03591">
    <property type="entry name" value="AzlC"/>
    <property type="match status" value="1"/>
</dbReference>
<feature type="transmembrane region" description="Helical" evidence="8">
    <location>
        <begin position="126"/>
        <end position="149"/>
    </location>
</feature>
<evidence type="ECO:0000313" key="9">
    <source>
        <dbReference type="EMBL" id="OBW95032.1"/>
    </source>
</evidence>
<sequence>MYQGFKDALPVLLGFIPFGLVLGAQGSANHMIVWQVPLMTGVNFAGGSEFAAIGLWASPPPLLLIMFTTFLINCRHILMSAALTPYLKGLPLHKCLLVLFLMCDECWALALNHIKQNSLRQLNLRYYFSMAISLYLAWIISTGLGALLGPVLGDIKQYGFDMAFVAVFLVLLKGMWTGIRPAFAWIVSLVVAAISYKLFEGAWYVLFGTLSGLITAYFLEKHK</sequence>
<evidence type="ECO:0000256" key="8">
    <source>
        <dbReference type="SAM" id="Phobius"/>
    </source>
</evidence>
<dbReference type="EMBL" id="JTJL01000016">
    <property type="protein sequence ID" value="OBW95032.1"/>
    <property type="molecule type" value="Genomic_DNA"/>
</dbReference>
<evidence type="ECO:0000256" key="7">
    <source>
        <dbReference type="ARBA" id="ARBA00023136"/>
    </source>
</evidence>
<dbReference type="Proteomes" id="UP000092649">
    <property type="component" value="Unassembled WGS sequence"/>
</dbReference>
<keyword evidence="6 8" id="KW-1133">Transmembrane helix</keyword>
<reference evidence="9 10" key="1">
    <citation type="submission" date="2014-11" db="EMBL/GenBank/DDBJ databases">
        <title>Pan-genome of Gallibacterium spp.</title>
        <authorList>
            <person name="Kudirkiene E."/>
            <person name="Bojesen A.M."/>
        </authorList>
    </citation>
    <scope>NUCLEOTIDE SEQUENCE [LARGE SCALE GENOMIC DNA]</scope>
    <source>
        <strain evidence="9 10">F150</strain>
    </source>
</reference>
<keyword evidence="10" id="KW-1185">Reference proteome</keyword>
<dbReference type="GO" id="GO:0005886">
    <property type="term" value="C:plasma membrane"/>
    <property type="evidence" value="ECO:0007669"/>
    <property type="project" value="UniProtKB-SubCell"/>
</dbReference>